<dbReference type="Pfam" id="PF14592">
    <property type="entry name" value="Chondroitinas_B"/>
    <property type="match status" value="1"/>
</dbReference>
<organism evidence="2 3">
    <name type="scientific">Shewanella intestini</name>
    <dbReference type="NCBI Taxonomy" id="2017544"/>
    <lineage>
        <taxon>Bacteria</taxon>
        <taxon>Pseudomonadati</taxon>
        <taxon>Pseudomonadota</taxon>
        <taxon>Gammaproteobacteria</taxon>
        <taxon>Alteromonadales</taxon>
        <taxon>Shewanellaceae</taxon>
        <taxon>Shewanella</taxon>
    </lineage>
</organism>
<dbReference type="InterPro" id="IPR012334">
    <property type="entry name" value="Pectin_lyas_fold"/>
</dbReference>
<feature type="signal peptide" evidence="1">
    <location>
        <begin position="1"/>
        <end position="21"/>
    </location>
</feature>
<dbReference type="PROSITE" id="PS51257">
    <property type="entry name" value="PROKAR_LIPOPROTEIN"/>
    <property type="match status" value="1"/>
</dbReference>
<dbReference type="InterPro" id="IPR011050">
    <property type="entry name" value="Pectin_lyase_fold/virulence"/>
</dbReference>
<sequence>MKLNKLSLFISAVFAVTTLSACDFHDKPNVSDGDGGGETPPPVTDLKPDAVFGAADISTLGSFIESTTDQNDDGKLVIMLDNTVDFTGLGNLVLASEMPVVLIGGDAAYDGEEGSEFGDAAVINGGDGCVVIAADNMQLNNITFKDVIPTCKDSSTTTLINVGTSSSMGTEYGTVESKPAGVVLSGLTIDGTNLASAGHSGDITDWVMVRGEGTQIINNLFTDKPNEKGSFITLQGSSASYKDVVIKHNHFQNFAVGNTFSGTNEAFGIRIGIKSNEDTDRVTNASITENLFTDVNASRRLIYVRTSGNSIDHNTFVRSNGFVSLEAGVNNTADSNIFINEGLGDDSGKYEAGIRIISKGHTVTNNYIYNAGRAKTGNEVGAISVLEAEIDPGVTEKAESTIANNTIVSAKQGFIFGKSGACTNDSVVKFENNLVANGVDGVNSSDKGMRDDCELDAASTWAGNVFAVTDLNTQGFYPEVEGERDLMANGSAELTETVADNKLFLATAGGNVDGKGAAGLVMLTADQVGPDAVDAAE</sequence>
<reference evidence="2 3" key="1">
    <citation type="submission" date="2020-02" db="EMBL/GenBank/DDBJ databases">
        <title>Shewanella WXL01 sp. nov., a marine bacterium isolated from green algae in Luhuitou Fringing Reef (Northern South China Sea).</title>
        <authorList>
            <person name="Wang X."/>
        </authorList>
    </citation>
    <scope>NUCLEOTIDE SEQUENCE [LARGE SCALE GENOMIC DNA]</scope>
    <source>
        <strain evidence="2 3">MCCC 1A01895</strain>
    </source>
</reference>
<dbReference type="RefSeq" id="WP_153665385.1">
    <property type="nucleotide sequence ID" value="NZ_JAAIKR010000013.1"/>
</dbReference>
<evidence type="ECO:0000313" key="2">
    <source>
        <dbReference type="EMBL" id="MBR9728917.1"/>
    </source>
</evidence>
<protein>
    <recommendedName>
        <fullName evidence="4">Poly(Beta-D-mannuronate) lyase</fullName>
    </recommendedName>
</protein>
<feature type="chain" id="PRO_5046307575" description="Poly(Beta-D-mannuronate) lyase" evidence="1">
    <location>
        <begin position="22"/>
        <end position="537"/>
    </location>
</feature>
<accession>A0ABS5I4F5</accession>
<dbReference type="EMBL" id="JAAIKR010000013">
    <property type="protein sequence ID" value="MBR9728917.1"/>
    <property type="molecule type" value="Genomic_DNA"/>
</dbReference>
<keyword evidence="1" id="KW-0732">Signal</keyword>
<comment type="caution">
    <text evidence="2">The sequence shown here is derived from an EMBL/GenBank/DDBJ whole genome shotgun (WGS) entry which is preliminary data.</text>
</comment>
<evidence type="ECO:0000313" key="3">
    <source>
        <dbReference type="Proteomes" id="UP000811844"/>
    </source>
</evidence>
<keyword evidence="3" id="KW-1185">Reference proteome</keyword>
<proteinExistence type="predicted"/>
<evidence type="ECO:0000256" key="1">
    <source>
        <dbReference type="SAM" id="SignalP"/>
    </source>
</evidence>
<gene>
    <name evidence="2" type="ORF">G3R48_13110</name>
</gene>
<dbReference type="SUPFAM" id="SSF51126">
    <property type="entry name" value="Pectin lyase-like"/>
    <property type="match status" value="1"/>
</dbReference>
<dbReference type="Gene3D" id="2.160.20.10">
    <property type="entry name" value="Single-stranded right-handed beta-helix, Pectin lyase-like"/>
    <property type="match status" value="1"/>
</dbReference>
<dbReference type="InterPro" id="IPR039513">
    <property type="entry name" value="PL-6"/>
</dbReference>
<evidence type="ECO:0008006" key="4">
    <source>
        <dbReference type="Google" id="ProtNLM"/>
    </source>
</evidence>
<name>A0ABS5I4F5_9GAMM</name>
<dbReference type="Proteomes" id="UP000811844">
    <property type="component" value="Unassembled WGS sequence"/>
</dbReference>